<evidence type="ECO:0000256" key="1">
    <source>
        <dbReference type="ARBA" id="ARBA00022967"/>
    </source>
</evidence>
<dbReference type="Proteomes" id="UP000289437">
    <property type="component" value="Unassembled WGS sequence"/>
</dbReference>
<gene>
    <name evidence="2" type="ORF">GRAN_2722</name>
</gene>
<protein>
    <submittedName>
        <fullName evidence="2">Lead, cadmium, zinc and mercury transporting ATPase</fullName>
    </submittedName>
</protein>
<reference evidence="3" key="2">
    <citation type="submission" date="2019-02" db="EMBL/GenBank/DDBJ databases">
        <title>Granulicella sibirica sp. nov., a psychrotolerant acidobacterium isolated from an organic soil layer in forested tundra, West Siberia.</title>
        <authorList>
            <person name="Oshkin I.Y."/>
            <person name="Kulichevskaya I.S."/>
            <person name="Rijpstra W.I.C."/>
            <person name="Sinninghe Damste J.S."/>
            <person name="Rakitin A.L."/>
            <person name="Ravin N.V."/>
            <person name="Dedysh S.N."/>
        </authorList>
    </citation>
    <scope>NUCLEOTIDE SEQUENCE [LARGE SCALE GENOMIC DNA]</scope>
    <source>
        <strain evidence="3">AF10</strain>
    </source>
</reference>
<dbReference type="Gene3D" id="2.70.150.10">
    <property type="entry name" value="Calcium-transporting ATPase, cytoplasmic transduction domain A"/>
    <property type="match status" value="1"/>
</dbReference>
<keyword evidence="1" id="KW-1278">Translocase</keyword>
<keyword evidence="3" id="KW-1185">Reference proteome</keyword>
<accession>A0A4Q0SXI9</accession>
<proteinExistence type="predicted"/>
<organism evidence="2 3">
    <name type="scientific">Granulicella sibirica</name>
    <dbReference type="NCBI Taxonomy" id="2479048"/>
    <lineage>
        <taxon>Bacteria</taxon>
        <taxon>Pseudomonadati</taxon>
        <taxon>Acidobacteriota</taxon>
        <taxon>Terriglobia</taxon>
        <taxon>Terriglobales</taxon>
        <taxon>Acidobacteriaceae</taxon>
        <taxon>Granulicella</taxon>
    </lineage>
</organism>
<dbReference type="AlphaFoldDB" id="A0A4Q0SXI9"/>
<reference evidence="2 3" key="1">
    <citation type="submission" date="2018-11" db="EMBL/GenBank/DDBJ databases">
        <authorList>
            <person name="Mardanov A.V."/>
            <person name="Ravin N.V."/>
            <person name="Dedysh S.N."/>
        </authorList>
    </citation>
    <scope>NUCLEOTIDE SEQUENCE [LARGE SCALE GENOMIC DNA]</scope>
    <source>
        <strain evidence="2 3">AF10</strain>
    </source>
</reference>
<dbReference type="GO" id="GO:0055070">
    <property type="term" value="P:copper ion homeostasis"/>
    <property type="evidence" value="ECO:0007669"/>
    <property type="project" value="TreeGrafter"/>
</dbReference>
<evidence type="ECO:0000313" key="2">
    <source>
        <dbReference type="EMBL" id="RXH55865.1"/>
    </source>
</evidence>
<evidence type="ECO:0000313" key="3">
    <source>
        <dbReference type="Proteomes" id="UP000289437"/>
    </source>
</evidence>
<dbReference type="EMBL" id="RDSM01000002">
    <property type="protein sequence ID" value="RXH55865.1"/>
    <property type="molecule type" value="Genomic_DNA"/>
</dbReference>
<dbReference type="GO" id="GO:0043682">
    <property type="term" value="F:P-type divalent copper transporter activity"/>
    <property type="evidence" value="ECO:0007669"/>
    <property type="project" value="TreeGrafter"/>
</dbReference>
<dbReference type="GO" id="GO:0016020">
    <property type="term" value="C:membrane"/>
    <property type="evidence" value="ECO:0007669"/>
    <property type="project" value="TreeGrafter"/>
</dbReference>
<dbReference type="GO" id="GO:0005507">
    <property type="term" value="F:copper ion binding"/>
    <property type="evidence" value="ECO:0007669"/>
    <property type="project" value="TreeGrafter"/>
</dbReference>
<name>A0A4Q0SXI9_9BACT</name>
<sequence length="231" mass="25090">MSTTPGREPNCFKMVSSLTDKNAATSETVSIRGRTFSAALIAPAVTDLLRLLEDISTGSPLTTNFSSCASVTRLGPLRSVTLTSAIGGLRRSLRYRGIRYPLNDVSRMGPRIATVQFKYPMAQPTLLLDIPIVAVVLPQIFPPSFRDMSGQRGLYFEAAAVITDLVLLGQVLELKARSQTSGAIKALLGLAPKTARRISDDSTEEDVDLKAIQVGDRLRVRPGEKFRRTAL</sequence>
<dbReference type="PANTHER" id="PTHR43520">
    <property type="entry name" value="ATP7, ISOFORM B"/>
    <property type="match status" value="1"/>
</dbReference>
<comment type="caution">
    <text evidence="2">The sequence shown here is derived from an EMBL/GenBank/DDBJ whole genome shotgun (WGS) entry which is preliminary data.</text>
</comment>
<dbReference type="PANTHER" id="PTHR43520:SF8">
    <property type="entry name" value="P-TYPE CU(+) TRANSPORTER"/>
    <property type="match status" value="1"/>
</dbReference>